<reference evidence="1 2" key="2">
    <citation type="journal article" date="2017" name="Genome Announc.">
        <title>Draft genome sequence of Aquitalea magnusonii strain H3, a plant growth-promoting bacterium of duckweed Lemna minor.</title>
        <authorList>
            <person name="Ishizawa H."/>
            <person name="Kuroda M."/>
            <person name="Ike M."/>
        </authorList>
    </citation>
    <scope>NUCLEOTIDE SEQUENCE [LARGE SCALE GENOMIC DNA]</scope>
    <source>
        <strain evidence="1 2">H3</strain>
    </source>
</reference>
<name>A0A3G9GCN4_9NEIS</name>
<evidence type="ECO:0008006" key="3">
    <source>
        <dbReference type="Google" id="ProtNLM"/>
    </source>
</evidence>
<dbReference type="Proteomes" id="UP000198290">
    <property type="component" value="Chromosome"/>
</dbReference>
<keyword evidence="2" id="KW-1185">Reference proteome</keyword>
<dbReference type="AlphaFoldDB" id="A0A3G9GCN4"/>
<evidence type="ECO:0000313" key="2">
    <source>
        <dbReference type="Proteomes" id="UP000198290"/>
    </source>
</evidence>
<evidence type="ECO:0000313" key="1">
    <source>
        <dbReference type="EMBL" id="BBF85630.1"/>
    </source>
</evidence>
<sequence length="172" mass="18742">MLTRRQLIKTGMAGSVVLLAAGWLATPQPDALVPGQAMQLEFLRPSDVQIIRSIAPVMLGIAGLPLDAVVQGVDRAITKLLPAVQQELRQLFDLLANRWGRRWLAGVVSPWATASSSELAAFLRRWQNSPLLLLRSGYQALHALINAAWFGNPASWGGLGYQQPQQVMGLLL</sequence>
<dbReference type="RefSeq" id="WP_089083181.1">
    <property type="nucleotide sequence ID" value="NZ_AP018823.1"/>
</dbReference>
<dbReference type="KEGG" id="amah:DLM_2014"/>
<dbReference type="OrthoDB" id="329761at2"/>
<gene>
    <name evidence="1" type="ORF">DLM_2014</name>
</gene>
<reference evidence="2" key="1">
    <citation type="journal article" date="2017" name="Biotechnol. Biofuels">
        <title>Evaluation of environmental bacterial communities as a factor affecting the growth of duckweed Lemna minor.</title>
        <authorList>
            <person name="Ishizawa H."/>
            <person name="Kuroda M."/>
            <person name="Morikawa M."/>
            <person name="Ike M."/>
        </authorList>
    </citation>
    <scope>NUCLEOTIDE SEQUENCE [LARGE SCALE GENOMIC DNA]</scope>
    <source>
        <strain evidence="2">H3</strain>
    </source>
</reference>
<proteinExistence type="predicted"/>
<reference evidence="2" key="3">
    <citation type="journal article" date="2017" name="Plant Physiol. Biochem.">
        <title>Differential oxidative and antioxidative response of duckweed Lemna minor toward plant growth promoting/inhibiting bacteria.</title>
        <authorList>
            <person name="Ishizawa H."/>
            <person name="Kuroda M."/>
            <person name="Morikawa M."/>
            <person name="Ike M."/>
        </authorList>
    </citation>
    <scope>NUCLEOTIDE SEQUENCE [LARGE SCALE GENOMIC DNA]</scope>
    <source>
        <strain evidence="2">H3</strain>
    </source>
</reference>
<protein>
    <recommendedName>
        <fullName evidence="3">Twin-arginine translocation pathway signal protein</fullName>
    </recommendedName>
</protein>
<dbReference type="STRING" id="332411.VI06_01405"/>
<dbReference type="InterPro" id="IPR006311">
    <property type="entry name" value="TAT_signal"/>
</dbReference>
<accession>A0A3G9GCN4</accession>
<dbReference type="EMBL" id="AP018823">
    <property type="protein sequence ID" value="BBF85630.1"/>
    <property type="molecule type" value="Genomic_DNA"/>
</dbReference>
<organism evidence="1 2">
    <name type="scientific">Aquitalea magnusonii</name>
    <dbReference type="NCBI Taxonomy" id="332411"/>
    <lineage>
        <taxon>Bacteria</taxon>
        <taxon>Pseudomonadati</taxon>
        <taxon>Pseudomonadota</taxon>
        <taxon>Betaproteobacteria</taxon>
        <taxon>Neisseriales</taxon>
        <taxon>Chromobacteriaceae</taxon>
        <taxon>Aquitalea</taxon>
    </lineage>
</organism>
<dbReference type="PROSITE" id="PS51318">
    <property type="entry name" value="TAT"/>
    <property type="match status" value="1"/>
</dbReference>